<reference evidence="5" key="1">
    <citation type="submission" date="2024-02" db="EMBL/GenBank/DDBJ databases">
        <authorList>
            <consortium name="ELIXIR-Norway"/>
            <consortium name="Elixir Norway"/>
        </authorList>
    </citation>
    <scope>NUCLEOTIDE SEQUENCE</scope>
</reference>
<proteinExistence type="predicted"/>
<dbReference type="SMART" id="SM00487">
    <property type="entry name" value="DEXDc"/>
    <property type="match status" value="1"/>
</dbReference>
<dbReference type="PANTHER" id="PTHR47396:SF1">
    <property type="entry name" value="ATP-DEPENDENT HELICASE IRC3-RELATED"/>
    <property type="match status" value="1"/>
</dbReference>
<feature type="domain" description="Helicase ATP-binding" evidence="3">
    <location>
        <begin position="6"/>
        <end position="160"/>
    </location>
</feature>
<evidence type="ECO:0000259" key="3">
    <source>
        <dbReference type="PROSITE" id="PS51192"/>
    </source>
</evidence>
<dbReference type="Pfam" id="PF00271">
    <property type="entry name" value="Helicase_C"/>
    <property type="match status" value="1"/>
</dbReference>
<dbReference type="Gene3D" id="3.40.50.300">
    <property type="entry name" value="P-loop containing nucleotide triphosphate hydrolases"/>
    <property type="match status" value="2"/>
</dbReference>
<dbReference type="PROSITE" id="PS51192">
    <property type="entry name" value="HELICASE_ATP_BIND_1"/>
    <property type="match status" value="1"/>
</dbReference>
<dbReference type="PANTHER" id="PTHR47396">
    <property type="entry name" value="TYPE I RESTRICTION ENZYME ECOKI R PROTEIN"/>
    <property type="match status" value="1"/>
</dbReference>
<evidence type="ECO:0000259" key="4">
    <source>
        <dbReference type="PROSITE" id="PS51194"/>
    </source>
</evidence>
<comment type="caution">
    <text evidence="5">The sequence shown here is derived from an EMBL/GenBank/DDBJ whole genome shotgun (WGS) entry which is preliminary data.</text>
</comment>
<dbReference type="InterPro" id="IPR014001">
    <property type="entry name" value="Helicase_ATP-bd"/>
</dbReference>
<dbReference type="InterPro" id="IPR006935">
    <property type="entry name" value="Helicase/UvrB_N"/>
</dbReference>
<dbReference type="SMART" id="SM00490">
    <property type="entry name" value="HELICc"/>
    <property type="match status" value="1"/>
</dbReference>
<feature type="domain" description="Helicase C-terminal" evidence="4">
    <location>
        <begin position="217"/>
        <end position="377"/>
    </location>
</feature>
<keyword evidence="6" id="KW-1185">Reference proteome</keyword>
<dbReference type="InterPro" id="IPR027417">
    <property type="entry name" value="P-loop_NTPase"/>
</dbReference>
<name>A0ABP0V940_9BRYO</name>
<dbReference type="EMBL" id="CAXAQS010000278">
    <property type="protein sequence ID" value="CAK9250941.1"/>
    <property type="molecule type" value="Genomic_DNA"/>
</dbReference>
<feature type="region of interest" description="Disordered" evidence="1">
    <location>
        <begin position="422"/>
        <end position="444"/>
    </location>
</feature>
<dbReference type="Pfam" id="PF04851">
    <property type="entry name" value="ResIII"/>
    <property type="match status" value="1"/>
</dbReference>
<sequence length="637" mass="72764">MTHKAKAALQKHGNTLCVAPTGAGKTIMLSMVVRDVLKDQEKSLIIQHTDEIFDQNMLKFSLVDGRRTLSKVNGKVKDFSGDVIFSMVQSLQREQTLAQMPKIDLLVIDEAHHSVAPTYEKVIEAAKARNPALKILGMTATPTRADKHGLAKVFSNVADQITIEELVASGDLLYPRTFVIETTIQDKIRKALENQKNQHTGQEDEFEEAENALTEIDITEIIRHWRDKAEGRKTVIFCHRIEHSKRVAQTFHRAGIKAFHVDGTFEREERQRILSDFTEGDTQMISNISVLTEGWDYPPTSCIILLRALTSHPVMVQMIGRGLRTLDQKIYPDMEKTNCIVLDFGLSVAHYGSIESKVDLLPKKRCPACKAWIPYVSPVCPVCGIDLARKEQQASAEAALKEQKKIQRLKDIEMREIELQKKKQEQAEKRRQAEKEKQLKKRRKLREQCAKAKQIEQRKRAEEERKKLRAERLEEYKQMLANEIFGQQAMDSWFQEDREKQQKNLLEEEEKKRSIIFSGVDKGIWMASGDQGYAAILHLSDITYALVMGYFYKSQTLIGTKTECLQAGGAFLLQNGGGFIPTKGDKWGQLPPTPAQLRVLRKLQHPPQTRRQAAAMISYKFHKNDILKVRENHQDKS</sequence>
<evidence type="ECO:0000256" key="1">
    <source>
        <dbReference type="SAM" id="MobiDB-lite"/>
    </source>
</evidence>
<dbReference type="Proteomes" id="UP001497444">
    <property type="component" value="Unassembled WGS sequence"/>
</dbReference>
<dbReference type="InterPro" id="IPR001650">
    <property type="entry name" value="Helicase_C-like"/>
</dbReference>
<dbReference type="PROSITE" id="PS51194">
    <property type="entry name" value="HELICASE_CTER"/>
    <property type="match status" value="1"/>
</dbReference>
<gene>
    <name evidence="5" type="ORF">CSSPJE1EN1_LOCUS26319</name>
</gene>
<feature type="domain" description="Rhodanese" evidence="2">
    <location>
        <begin position="204"/>
        <end position="274"/>
    </location>
</feature>
<accession>A0ABP0V940</accession>
<protein>
    <recommendedName>
        <fullName evidence="7">DEAD/DEAH box helicase</fullName>
    </recommendedName>
</protein>
<dbReference type="InterPro" id="IPR050742">
    <property type="entry name" value="Helicase_Restrict-Modif_Enz"/>
</dbReference>
<evidence type="ECO:0000313" key="5">
    <source>
        <dbReference type="EMBL" id="CAK9250941.1"/>
    </source>
</evidence>
<dbReference type="InterPro" id="IPR001763">
    <property type="entry name" value="Rhodanese-like_dom"/>
</dbReference>
<evidence type="ECO:0000259" key="2">
    <source>
        <dbReference type="PROSITE" id="PS50206"/>
    </source>
</evidence>
<feature type="compositionally biased region" description="Basic and acidic residues" evidence="1">
    <location>
        <begin position="422"/>
        <end position="437"/>
    </location>
</feature>
<organism evidence="5 6">
    <name type="scientific">Sphagnum jensenii</name>
    <dbReference type="NCBI Taxonomy" id="128206"/>
    <lineage>
        <taxon>Eukaryota</taxon>
        <taxon>Viridiplantae</taxon>
        <taxon>Streptophyta</taxon>
        <taxon>Embryophyta</taxon>
        <taxon>Bryophyta</taxon>
        <taxon>Sphagnophytina</taxon>
        <taxon>Sphagnopsida</taxon>
        <taxon>Sphagnales</taxon>
        <taxon>Sphagnaceae</taxon>
        <taxon>Sphagnum</taxon>
    </lineage>
</organism>
<dbReference type="SUPFAM" id="SSF52540">
    <property type="entry name" value="P-loop containing nucleoside triphosphate hydrolases"/>
    <property type="match status" value="1"/>
</dbReference>
<dbReference type="PROSITE" id="PS50206">
    <property type="entry name" value="RHODANESE_3"/>
    <property type="match status" value="1"/>
</dbReference>
<evidence type="ECO:0000313" key="6">
    <source>
        <dbReference type="Proteomes" id="UP001497444"/>
    </source>
</evidence>
<evidence type="ECO:0008006" key="7">
    <source>
        <dbReference type="Google" id="ProtNLM"/>
    </source>
</evidence>